<evidence type="ECO:0000313" key="4">
    <source>
        <dbReference type="Proteomes" id="UP000015347"/>
    </source>
</evidence>
<evidence type="ECO:0000313" key="3">
    <source>
        <dbReference type="EMBL" id="EPX75595.1"/>
    </source>
</evidence>
<sequence>MFGGLCAPLEAQDSETDIDALIAETMSLNGAITYLEGDAPGLILGVVSGDTFTVQGFGETERGNGIEPDGDTVFRVGSITKVFAGEMLAHGVARSEVAFTDPVAPLLPGRLGEAASKHPSIRLIDLATHAGGLPREVPRDAAPMADPFQTITHDAFAGWLEENTLNFRPGTSIAYSNFGFDLLSAALSTAGGAAYPDLLASRITGPLGMTDTAFVPTDSMERRIMSGHAPNGEPLPTVPTGTVITGSGGLYSTANDLLRWMRWHLDDGAPDAEARFLDHGVYVQRSDMETVWSMDESGRMDGMGLGWVAMKATADHPFFFQKSGALQGQMSYIAFAPGHEVGVFATINQFDFEAARDMTEAANEILFSLSGF</sequence>
<dbReference type="PANTHER" id="PTHR22935:SF95">
    <property type="entry name" value="BETA-LACTAMASE-LIKE 1-RELATED"/>
    <property type="match status" value="1"/>
</dbReference>
<protein>
    <submittedName>
        <fullName evidence="3">Beta-lactamase</fullName>
    </submittedName>
</protein>
<reference evidence="4" key="1">
    <citation type="journal article" date="2014" name="Stand. Genomic Sci.">
        <title>Genome sequence of the exopolysaccharide-producing Salipiger mucosus type strain (DSM 16094(T)), a moderately halophilic member of the Roseobacter clade.</title>
        <authorList>
            <person name="Riedel T."/>
            <person name="Spring S."/>
            <person name="Fiebig A."/>
            <person name="Petersen J."/>
            <person name="Kyrpides N.C."/>
            <person name="Goker M."/>
            <person name="Klenk H.P."/>
        </authorList>
    </citation>
    <scope>NUCLEOTIDE SEQUENCE [LARGE SCALE GENOMIC DNA]</scope>
    <source>
        <strain evidence="4">DSM 16094</strain>
    </source>
</reference>
<dbReference type="InterPro" id="IPR012338">
    <property type="entry name" value="Beta-lactam/transpept-like"/>
</dbReference>
<proteinExistence type="inferred from homology"/>
<dbReference type="PANTHER" id="PTHR22935">
    <property type="entry name" value="PENICILLIN-BINDING PROTEIN"/>
    <property type="match status" value="1"/>
</dbReference>
<organism evidence="3 4">
    <name type="scientific">Salipiger mucosus DSM 16094</name>
    <dbReference type="NCBI Taxonomy" id="1123237"/>
    <lineage>
        <taxon>Bacteria</taxon>
        <taxon>Pseudomonadati</taxon>
        <taxon>Pseudomonadota</taxon>
        <taxon>Alphaproteobacteria</taxon>
        <taxon>Rhodobacterales</taxon>
        <taxon>Roseobacteraceae</taxon>
        <taxon>Salipiger</taxon>
    </lineage>
</organism>
<name>S9RBY9_9RHOB</name>
<keyword evidence="4" id="KW-1185">Reference proteome</keyword>
<evidence type="ECO:0000256" key="1">
    <source>
        <dbReference type="ARBA" id="ARBA00038473"/>
    </source>
</evidence>
<dbReference type="eggNOG" id="COG1680">
    <property type="taxonomic scope" value="Bacteria"/>
</dbReference>
<dbReference type="HOGENOM" id="CLU_020027_7_1_5"/>
<dbReference type="EMBL" id="APVH01000072">
    <property type="protein sequence ID" value="EPX75595.1"/>
    <property type="molecule type" value="Genomic_DNA"/>
</dbReference>
<dbReference type="Pfam" id="PF00144">
    <property type="entry name" value="Beta-lactamase"/>
    <property type="match status" value="1"/>
</dbReference>
<accession>S9RBY9</accession>
<feature type="domain" description="Beta-lactamase-related" evidence="2">
    <location>
        <begin position="19"/>
        <end position="362"/>
    </location>
</feature>
<dbReference type="Proteomes" id="UP000015347">
    <property type="component" value="Unassembled WGS sequence"/>
</dbReference>
<dbReference type="Gene3D" id="3.40.710.10">
    <property type="entry name" value="DD-peptidase/beta-lactamase superfamily"/>
    <property type="match status" value="1"/>
</dbReference>
<dbReference type="InterPro" id="IPR001466">
    <property type="entry name" value="Beta-lactam-related"/>
</dbReference>
<dbReference type="STRING" id="1123237.Salmuc_00083"/>
<gene>
    <name evidence="3" type="ORF">Salmuc_00083</name>
</gene>
<dbReference type="SUPFAM" id="SSF56601">
    <property type="entry name" value="beta-lactamase/transpeptidase-like"/>
    <property type="match status" value="1"/>
</dbReference>
<dbReference type="NCBIfam" id="NF007943">
    <property type="entry name" value="PRK10662.1"/>
    <property type="match status" value="1"/>
</dbReference>
<comment type="caution">
    <text evidence="3">The sequence shown here is derived from an EMBL/GenBank/DDBJ whole genome shotgun (WGS) entry which is preliminary data.</text>
</comment>
<dbReference type="InterPro" id="IPR051478">
    <property type="entry name" value="Beta-lactamase-like_AB/R"/>
</dbReference>
<comment type="similarity">
    <text evidence="1">Belongs to the beta-lactamase family.</text>
</comment>
<evidence type="ECO:0000259" key="2">
    <source>
        <dbReference type="Pfam" id="PF00144"/>
    </source>
</evidence>
<dbReference type="AlphaFoldDB" id="S9RBY9"/>